<dbReference type="Gene3D" id="1.20.120.1870">
    <property type="entry name" value="Fic/DOC protein, Fido domain"/>
    <property type="match status" value="1"/>
</dbReference>
<sequence>MIYLDEADLYAIAEQVLGAPPTVRDWGLLSASAARPRTLAFGFEPYPTVAEKAASLLVSLALNHALLDGNKRLALTAGLTFCAINLGHVPQMTNDAAYDMVIAVCEHRIDVPEVADLLRKAGATDPE</sequence>
<comment type="caution">
    <text evidence="2">The sequence shown here is derived from an EMBL/GenBank/DDBJ whole genome shotgun (WGS) entry which is preliminary data.</text>
</comment>
<proteinExistence type="predicted"/>
<dbReference type="EMBL" id="BOML01000053">
    <property type="protein sequence ID" value="GIE05238.1"/>
    <property type="molecule type" value="Genomic_DNA"/>
</dbReference>
<organism evidence="2 3">
    <name type="scientific">Paractinoplanes durhamensis</name>
    <dbReference type="NCBI Taxonomy" id="113563"/>
    <lineage>
        <taxon>Bacteria</taxon>
        <taxon>Bacillati</taxon>
        <taxon>Actinomycetota</taxon>
        <taxon>Actinomycetes</taxon>
        <taxon>Micromonosporales</taxon>
        <taxon>Micromonosporaceae</taxon>
        <taxon>Paractinoplanes</taxon>
    </lineage>
</organism>
<keyword evidence="3" id="KW-1185">Reference proteome</keyword>
<evidence type="ECO:0000313" key="2">
    <source>
        <dbReference type="EMBL" id="GIE05238.1"/>
    </source>
</evidence>
<dbReference type="InterPro" id="IPR003812">
    <property type="entry name" value="Fido"/>
</dbReference>
<reference evidence="2 3" key="1">
    <citation type="submission" date="2021-01" db="EMBL/GenBank/DDBJ databases">
        <title>Whole genome shotgun sequence of Actinoplanes durhamensis NBRC 14914.</title>
        <authorList>
            <person name="Komaki H."/>
            <person name="Tamura T."/>
        </authorList>
    </citation>
    <scope>NUCLEOTIDE SEQUENCE [LARGE SCALE GENOMIC DNA]</scope>
    <source>
        <strain evidence="2 3">NBRC 14914</strain>
    </source>
</reference>
<feature type="domain" description="Fido" evidence="1">
    <location>
        <begin position="4"/>
        <end position="120"/>
    </location>
</feature>
<protein>
    <submittedName>
        <fullName evidence="2">Toxin Doc</fullName>
    </submittedName>
</protein>
<gene>
    <name evidence="2" type="primary">doc</name>
    <name evidence="2" type="ORF">Adu01nite_65880</name>
</gene>
<evidence type="ECO:0000259" key="1">
    <source>
        <dbReference type="PROSITE" id="PS51459"/>
    </source>
</evidence>
<dbReference type="InterPro" id="IPR006440">
    <property type="entry name" value="Doc"/>
</dbReference>
<dbReference type="InterPro" id="IPR053737">
    <property type="entry name" value="Type_II_TA_Toxin"/>
</dbReference>
<accession>A0ABQ3Z5Y4</accession>
<dbReference type="PANTHER" id="PTHR39426:SF1">
    <property type="entry name" value="HOMOLOGY TO DEATH-ON-CURING PROTEIN OF PHAGE P1"/>
    <property type="match status" value="1"/>
</dbReference>
<dbReference type="Pfam" id="PF02661">
    <property type="entry name" value="Fic"/>
    <property type="match status" value="1"/>
</dbReference>
<name>A0ABQ3Z5Y4_9ACTN</name>
<dbReference type="PROSITE" id="PS51459">
    <property type="entry name" value="FIDO"/>
    <property type="match status" value="1"/>
</dbReference>
<dbReference type="PANTHER" id="PTHR39426">
    <property type="entry name" value="HOMOLOGY TO DEATH-ON-CURING PROTEIN OF PHAGE P1"/>
    <property type="match status" value="1"/>
</dbReference>
<evidence type="ECO:0000313" key="3">
    <source>
        <dbReference type="Proteomes" id="UP000637628"/>
    </source>
</evidence>
<dbReference type="RefSeq" id="WP_203732738.1">
    <property type="nucleotide sequence ID" value="NZ_BAAATX010000038.1"/>
</dbReference>
<dbReference type="Proteomes" id="UP000637628">
    <property type="component" value="Unassembled WGS sequence"/>
</dbReference>